<dbReference type="InterPro" id="IPR001932">
    <property type="entry name" value="PPM-type_phosphatase-like_dom"/>
</dbReference>
<dbReference type="InterPro" id="IPR036457">
    <property type="entry name" value="PPM-type-like_dom_sf"/>
</dbReference>
<feature type="compositionally biased region" description="Basic residues" evidence="1">
    <location>
        <begin position="137"/>
        <end position="148"/>
    </location>
</feature>
<evidence type="ECO:0000259" key="2">
    <source>
        <dbReference type="PROSITE" id="PS51746"/>
    </source>
</evidence>
<dbReference type="PANTHER" id="PTHR13832:SF827">
    <property type="entry name" value="PROTEIN PHOSPHATASE 1L"/>
    <property type="match status" value="1"/>
</dbReference>
<feature type="region of interest" description="Disordered" evidence="1">
    <location>
        <begin position="627"/>
        <end position="657"/>
    </location>
</feature>
<gene>
    <name evidence="3" type="ORF">pqer_cds_229</name>
</gene>
<dbReference type="PANTHER" id="PTHR13832">
    <property type="entry name" value="PROTEIN PHOSPHATASE 2C"/>
    <property type="match status" value="1"/>
</dbReference>
<feature type="compositionally biased region" description="Polar residues" evidence="1">
    <location>
        <begin position="627"/>
        <end position="643"/>
    </location>
</feature>
<dbReference type="GO" id="GO:0004722">
    <property type="term" value="F:protein serine/threonine phosphatase activity"/>
    <property type="evidence" value="ECO:0007669"/>
    <property type="project" value="InterPro"/>
</dbReference>
<dbReference type="Pfam" id="PF00481">
    <property type="entry name" value="PP2C"/>
    <property type="match status" value="1"/>
</dbReference>
<feature type="compositionally biased region" description="Basic and acidic residues" evidence="1">
    <location>
        <begin position="149"/>
        <end position="161"/>
    </location>
</feature>
<evidence type="ECO:0000313" key="3">
    <source>
        <dbReference type="EMBL" id="AVK74651.1"/>
    </source>
</evidence>
<dbReference type="Proteomes" id="UP000248852">
    <property type="component" value="Segment"/>
</dbReference>
<feature type="compositionally biased region" description="Low complexity" evidence="1">
    <location>
        <begin position="304"/>
        <end position="322"/>
    </location>
</feature>
<dbReference type="RefSeq" id="YP_009482920.1">
    <property type="nucleotide sequence ID" value="NC_037667.1"/>
</dbReference>
<sequence length="657" mass="69478">MDGRERHRHRRESSAAPPPRASRADEQSAPARLSTRRASMSASWHTHRSDIESTPGASRRAPPPTRSSVSSSSLSSSSSHSPLPSPSTPPLRSPVAFGAPAFDPGTKYLQRMGPLTPAESVVPLPDNDEHQRSTSRSGRHQRRRRSGDRHRDSANKGARMEDSAVVVPRLGPAAGVSLAVVADGHGSVPMLSRRIDSPDSTEPTVFVGGPECAALAAASVSRYLARVADFVDMGRLTREGIACVLRDAFVFAQRTCAEETARGCLVLGADHRHVAGARGHGHVNTPPSLMAHPSAPHTPSSLMSSSTSSTTSRRASSTTAARGGAPKRLGGHLDQSAIDGAYFAKVHGPAGASLPERSDPRALVVVDKVRVPYRPAGANGALGPEGHLVYYVTSSGRRTLAEYGTTLTAVLTTPLLPSDVRHGRAATGWAGRAFVAHAGDSDVFLFHRDSRAPRPRYVPARLTDDHTLSNPDEVARLAPYGVGVHHPYFVVTTGPESGQMLMPSRSLGHVLMSQHRITAVPSIATALVAPGDVLVAASDGLWASYGLSGGWQAPTVPPGAPAYTGETLSALRVATMLDGLAETIARGAVSPSDVARILRDDLVRHVTRRRDNAAIVVAICRPATLTQSSSSMRSATNESSTGASRRRRVTRIDPRHP</sequence>
<reference evidence="3" key="1">
    <citation type="journal article" date="2018" name="Nat. Commun.">
        <title>Diversity and evolution of the emerging Pandoraviridae family.</title>
        <authorList>
            <person name="Legendre M."/>
            <person name="Fabre E."/>
            <person name="Poirot O."/>
            <person name="Jeudy S."/>
            <person name="Lartigue A."/>
            <person name="Alempic J.M."/>
            <person name="Beucher L."/>
            <person name="Philippe N."/>
            <person name="Bertaux L."/>
            <person name="Christo-Foroux E."/>
            <person name="Labadie K."/>
            <person name="Coute Y."/>
            <person name="Abergel C."/>
            <person name="Claverie J.M."/>
        </authorList>
    </citation>
    <scope>NUCLEOTIDE SEQUENCE [LARGE SCALE GENOMIC DNA]</scope>
    <source>
        <strain evidence="3">Quercus</strain>
    </source>
</reference>
<feature type="region of interest" description="Disordered" evidence="1">
    <location>
        <begin position="117"/>
        <end position="161"/>
    </location>
</feature>
<dbReference type="EMBL" id="MG011689">
    <property type="protein sequence ID" value="AVK74651.1"/>
    <property type="molecule type" value="Genomic_DNA"/>
</dbReference>
<name>A0A2U7U887_9VIRU</name>
<feature type="compositionally biased region" description="Pro residues" evidence="1">
    <location>
        <begin position="83"/>
        <end position="92"/>
    </location>
</feature>
<accession>A0A2U7U887</accession>
<dbReference type="SUPFAM" id="SSF81606">
    <property type="entry name" value="PP2C-like"/>
    <property type="match status" value="1"/>
</dbReference>
<proteinExistence type="predicted"/>
<dbReference type="SMART" id="SM00332">
    <property type="entry name" value="PP2Cc"/>
    <property type="match status" value="1"/>
</dbReference>
<dbReference type="PROSITE" id="PS51746">
    <property type="entry name" value="PPM_2"/>
    <property type="match status" value="1"/>
</dbReference>
<dbReference type="GeneID" id="36843792"/>
<dbReference type="InterPro" id="IPR015655">
    <property type="entry name" value="PP2C"/>
</dbReference>
<feature type="compositionally biased region" description="Low complexity" evidence="1">
    <location>
        <begin position="53"/>
        <end position="82"/>
    </location>
</feature>
<feature type="region of interest" description="Disordered" evidence="1">
    <location>
        <begin position="277"/>
        <end position="330"/>
    </location>
</feature>
<feature type="domain" description="PPM-type phosphatase" evidence="2">
    <location>
        <begin position="142"/>
        <end position="620"/>
    </location>
</feature>
<evidence type="ECO:0000256" key="1">
    <source>
        <dbReference type="SAM" id="MobiDB-lite"/>
    </source>
</evidence>
<feature type="compositionally biased region" description="Basic residues" evidence="1">
    <location>
        <begin position="1"/>
        <end position="11"/>
    </location>
</feature>
<dbReference type="Gene3D" id="3.60.40.10">
    <property type="entry name" value="PPM-type phosphatase domain"/>
    <property type="match status" value="1"/>
</dbReference>
<dbReference type="KEGG" id="vg:36843792"/>
<protein>
    <submittedName>
        <fullName evidence="3">Serine/threonine phosphatases incomplete domain containing protein</fullName>
    </submittedName>
</protein>
<organism evidence="3">
    <name type="scientific">Pandoravirus quercus</name>
    <dbReference type="NCBI Taxonomy" id="2107709"/>
    <lineage>
        <taxon>Viruses</taxon>
        <taxon>Pandoravirus</taxon>
    </lineage>
</organism>
<feature type="region of interest" description="Disordered" evidence="1">
    <location>
        <begin position="1"/>
        <end position="99"/>
    </location>
</feature>